<organism evidence="1 2">
    <name type="scientific">Thorsellia anophelis DSM 18579</name>
    <dbReference type="NCBI Taxonomy" id="1123402"/>
    <lineage>
        <taxon>Bacteria</taxon>
        <taxon>Pseudomonadati</taxon>
        <taxon>Pseudomonadota</taxon>
        <taxon>Gammaproteobacteria</taxon>
        <taxon>Enterobacterales</taxon>
        <taxon>Thorselliaceae</taxon>
        <taxon>Thorsellia</taxon>
    </lineage>
</organism>
<accession>A0A1I0DDY5</accession>
<evidence type="ECO:0000313" key="1">
    <source>
        <dbReference type="EMBL" id="SET30329.1"/>
    </source>
</evidence>
<dbReference type="EMBL" id="FOHV01000015">
    <property type="protein sequence ID" value="SET30329.1"/>
    <property type="molecule type" value="Genomic_DNA"/>
</dbReference>
<keyword evidence="2" id="KW-1185">Reference proteome</keyword>
<protein>
    <recommendedName>
        <fullName evidence="3">Transposase</fullName>
    </recommendedName>
</protein>
<dbReference type="AlphaFoldDB" id="A0A1I0DDY5"/>
<dbReference type="Proteomes" id="UP000242642">
    <property type="component" value="Unassembled WGS sequence"/>
</dbReference>
<sequence length="49" mass="5592">MGEIPCALLDKGHLVVNQVGDMRDKLPKKIRDSWNDKRRVIESTICQLA</sequence>
<reference evidence="2" key="1">
    <citation type="submission" date="2016-10" db="EMBL/GenBank/DDBJ databases">
        <authorList>
            <person name="Varghese N."/>
            <person name="Submissions S."/>
        </authorList>
    </citation>
    <scope>NUCLEOTIDE SEQUENCE [LARGE SCALE GENOMIC DNA]</scope>
    <source>
        <strain evidence="2">DSM 18579</strain>
    </source>
</reference>
<evidence type="ECO:0000313" key="2">
    <source>
        <dbReference type="Proteomes" id="UP000242642"/>
    </source>
</evidence>
<name>A0A1I0DDY5_9GAMM</name>
<evidence type="ECO:0008006" key="3">
    <source>
        <dbReference type="Google" id="ProtNLM"/>
    </source>
</evidence>
<gene>
    <name evidence="1" type="ORF">SAMN02583745_01945</name>
</gene>
<proteinExistence type="predicted"/>